<evidence type="ECO:0000313" key="10">
    <source>
        <dbReference type="EMBL" id="KAK3612013.1"/>
    </source>
</evidence>
<evidence type="ECO:0000256" key="5">
    <source>
        <dbReference type="ARBA" id="ARBA00023054"/>
    </source>
</evidence>
<proteinExistence type="inferred from homology"/>
<evidence type="ECO:0008006" key="12">
    <source>
        <dbReference type="Google" id="ProtNLM"/>
    </source>
</evidence>
<reference evidence="10" key="3">
    <citation type="submission" date="2023-05" db="EMBL/GenBank/DDBJ databases">
        <authorList>
            <person name="Smith C.H."/>
        </authorList>
    </citation>
    <scope>NUCLEOTIDE SEQUENCE</scope>
    <source>
        <strain evidence="10">CHS0354</strain>
        <tissue evidence="10">Mantle</tissue>
    </source>
</reference>
<dbReference type="GO" id="GO:0005634">
    <property type="term" value="C:nucleus"/>
    <property type="evidence" value="ECO:0007669"/>
    <property type="project" value="UniProtKB-SubCell"/>
</dbReference>
<dbReference type="GO" id="GO:0000070">
    <property type="term" value="P:mitotic sister chromatid segregation"/>
    <property type="evidence" value="ECO:0007669"/>
    <property type="project" value="TreeGrafter"/>
</dbReference>
<evidence type="ECO:0000256" key="8">
    <source>
        <dbReference type="SAM" id="Coils"/>
    </source>
</evidence>
<keyword evidence="11" id="KW-1185">Reference proteome</keyword>
<evidence type="ECO:0000256" key="2">
    <source>
        <dbReference type="ARBA" id="ARBA00004584"/>
    </source>
</evidence>
<evidence type="ECO:0000256" key="9">
    <source>
        <dbReference type="SAM" id="MobiDB-lite"/>
    </source>
</evidence>
<name>A0AAE0WE68_9BIVA</name>
<evidence type="ECO:0000313" key="11">
    <source>
        <dbReference type="Proteomes" id="UP001195483"/>
    </source>
</evidence>
<comment type="similarity">
    <text evidence="3">Belongs to the CENP-K/MCM22 family.</text>
</comment>
<organism evidence="10 11">
    <name type="scientific">Potamilus streckersoni</name>
    <dbReference type="NCBI Taxonomy" id="2493646"/>
    <lineage>
        <taxon>Eukaryota</taxon>
        <taxon>Metazoa</taxon>
        <taxon>Spiralia</taxon>
        <taxon>Lophotrochozoa</taxon>
        <taxon>Mollusca</taxon>
        <taxon>Bivalvia</taxon>
        <taxon>Autobranchia</taxon>
        <taxon>Heteroconchia</taxon>
        <taxon>Palaeoheterodonta</taxon>
        <taxon>Unionida</taxon>
        <taxon>Unionoidea</taxon>
        <taxon>Unionidae</taxon>
        <taxon>Ambleminae</taxon>
        <taxon>Lampsilini</taxon>
        <taxon>Potamilus</taxon>
    </lineage>
</organism>
<reference evidence="10" key="1">
    <citation type="journal article" date="2021" name="Genome Biol. Evol.">
        <title>A High-Quality Reference Genome for a Parasitic Bivalve with Doubly Uniparental Inheritance (Bivalvia: Unionida).</title>
        <authorList>
            <person name="Smith C.H."/>
        </authorList>
    </citation>
    <scope>NUCLEOTIDE SEQUENCE</scope>
    <source>
        <strain evidence="10">CHS0354</strain>
    </source>
</reference>
<feature type="coiled-coil region" evidence="8">
    <location>
        <begin position="119"/>
        <end position="188"/>
    </location>
</feature>
<feature type="region of interest" description="Disordered" evidence="9">
    <location>
        <begin position="1"/>
        <end position="29"/>
    </location>
</feature>
<gene>
    <name evidence="10" type="ORF">CHS0354_021687</name>
</gene>
<reference evidence="10" key="2">
    <citation type="journal article" date="2021" name="Genome Biol. Evol.">
        <title>Developing a high-quality reference genome for a parasitic bivalve with doubly uniparental inheritance (Bivalvia: Unionida).</title>
        <authorList>
            <person name="Smith C.H."/>
        </authorList>
    </citation>
    <scope>NUCLEOTIDE SEQUENCE</scope>
    <source>
        <strain evidence="10">CHS0354</strain>
        <tissue evidence="10">Mantle</tissue>
    </source>
</reference>
<keyword evidence="6" id="KW-0539">Nucleus</keyword>
<evidence type="ECO:0000256" key="1">
    <source>
        <dbReference type="ARBA" id="ARBA00004123"/>
    </source>
</evidence>
<protein>
    <recommendedName>
        <fullName evidence="12">Centromere protein K</fullName>
    </recommendedName>
</protein>
<dbReference type="Pfam" id="PF11802">
    <property type="entry name" value="CENP-K"/>
    <property type="match status" value="1"/>
</dbReference>
<keyword evidence="7" id="KW-0137">Centromere</keyword>
<comment type="subcellular location">
    <subcellularLocation>
        <location evidence="2">Chromosome</location>
        <location evidence="2">Centromere</location>
    </subcellularLocation>
    <subcellularLocation>
        <location evidence="1">Nucleus</location>
    </subcellularLocation>
</comment>
<evidence type="ECO:0000256" key="4">
    <source>
        <dbReference type="ARBA" id="ARBA00022454"/>
    </source>
</evidence>
<feature type="compositionally biased region" description="Polar residues" evidence="9">
    <location>
        <begin position="1"/>
        <end position="24"/>
    </location>
</feature>
<evidence type="ECO:0000256" key="3">
    <source>
        <dbReference type="ARBA" id="ARBA00005795"/>
    </source>
</evidence>
<dbReference type="EMBL" id="JAEAOA010001325">
    <property type="protein sequence ID" value="KAK3612013.1"/>
    <property type="molecule type" value="Genomic_DNA"/>
</dbReference>
<dbReference type="InterPro" id="IPR020993">
    <property type="entry name" value="Centromere_CenpK"/>
</dbReference>
<dbReference type="GO" id="GO:0051382">
    <property type="term" value="P:kinetochore assembly"/>
    <property type="evidence" value="ECO:0007669"/>
    <property type="project" value="InterPro"/>
</dbReference>
<dbReference type="Proteomes" id="UP001195483">
    <property type="component" value="Unassembled WGS sequence"/>
</dbReference>
<evidence type="ECO:0000256" key="7">
    <source>
        <dbReference type="ARBA" id="ARBA00023328"/>
    </source>
</evidence>
<dbReference type="PANTHER" id="PTHR14401">
    <property type="entry name" value="CENTROMERE PROTEIN K"/>
    <property type="match status" value="1"/>
</dbReference>
<sequence length="285" mass="33386">MASLQENTDKQTQNPFILHNTSPGDGSMEKKCDQLWQELLKLQEEIPKVKKLKPALSTSKDDLETVDELNLTRAKCKQMKAEIEVLKSEPIDLISDSEVCYEMMYQEKSQDNTGLQDTLAFCCAQRQELQEEIKSAKETQHELEAVVGALEERLQVENREDNSNNRLLMQLEAKLTDAQKQSEMLLRHMRDFIDKHYPLPTEEIFSKVKKKMKFPDDQAMRLKDLLPLKTIIFDLMNRCVDMPNDPYITIDHHYWPPYLELLLRCDIVVRHSEDNNRIKLIPFHL</sequence>
<accession>A0AAE0WE68</accession>
<keyword evidence="5 8" id="KW-0175">Coiled coil</keyword>
<comment type="caution">
    <text evidence="10">The sequence shown here is derived from an EMBL/GenBank/DDBJ whole genome shotgun (WGS) entry which is preliminary data.</text>
</comment>
<dbReference type="AlphaFoldDB" id="A0AAE0WE68"/>
<dbReference type="PANTHER" id="PTHR14401:SF6">
    <property type="entry name" value="CENTROMERE PROTEIN K"/>
    <property type="match status" value="1"/>
</dbReference>
<keyword evidence="4" id="KW-0158">Chromosome</keyword>
<dbReference type="GO" id="GO:0000775">
    <property type="term" value="C:chromosome, centromeric region"/>
    <property type="evidence" value="ECO:0007669"/>
    <property type="project" value="UniProtKB-SubCell"/>
</dbReference>
<evidence type="ECO:0000256" key="6">
    <source>
        <dbReference type="ARBA" id="ARBA00023242"/>
    </source>
</evidence>